<dbReference type="RefSeq" id="XP_062683733.1">
    <property type="nucleotide sequence ID" value="XM_062824208.1"/>
</dbReference>
<evidence type="ECO:0000256" key="1">
    <source>
        <dbReference type="SAM" id="MobiDB-lite"/>
    </source>
</evidence>
<accession>A0AAE0MTF0</accession>
<keyword evidence="3" id="KW-1185">Reference proteome</keyword>
<gene>
    <name evidence="2" type="ORF">B0H65DRAFT_419422</name>
</gene>
<feature type="compositionally biased region" description="Polar residues" evidence="1">
    <location>
        <begin position="23"/>
        <end position="45"/>
    </location>
</feature>
<sequence>MESNNHPSSSEKEAHPLPGAPNGTESAHQQAPHTGSASKVDTSGPSHGYQPANEADTGGEGETGHSTQDDASTGEDMVNSEDTASAPRTEQVQAQFLRLL</sequence>
<protein>
    <submittedName>
        <fullName evidence="2">Uncharacterized protein</fullName>
    </submittedName>
</protein>
<reference evidence="2" key="1">
    <citation type="journal article" date="2023" name="Mol. Phylogenet. Evol.">
        <title>Genome-scale phylogeny and comparative genomics of the fungal order Sordariales.</title>
        <authorList>
            <person name="Hensen N."/>
            <person name="Bonometti L."/>
            <person name="Westerberg I."/>
            <person name="Brannstrom I.O."/>
            <person name="Guillou S."/>
            <person name="Cros-Aarteil S."/>
            <person name="Calhoun S."/>
            <person name="Haridas S."/>
            <person name="Kuo A."/>
            <person name="Mondo S."/>
            <person name="Pangilinan J."/>
            <person name="Riley R."/>
            <person name="LaButti K."/>
            <person name="Andreopoulos B."/>
            <person name="Lipzen A."/>
            <person name="Chen C."/>
            <person name="Yan M."/>
            <person name="Daum C."/>
            <person name="Ng V."/>
            <person name="Clum A."/>
            <person name="Steindorff A."/>
            <person name="Ohm R.A."/>
            <person name="Martin F."/>
            <person name="Silar P."/>
            <person name="Natvig D.O."/>
            <person name="Lalanne C."/>
            <person name="Gautier V."/>
            <person name="Ament-Velasquez S.L."/>
            <person name="Kruys A."/>
            <person name="Hutchinson M.I."/>
            <person name="Powell A.J."/>
            <person name="Barry K."/>
            <person name="Miller A.N."/>
            <person name="Grigoriev I.V."/>
            <person name="Debuchy R."/>
            <person name="Gladieux P."/>
            <person name="Hiltunen Thoren M."/>
            <person name="Johannesson H."/>
        </authorList>
    </citation>
    <scope>NUCLEOTIDE SEQUENCE</scope>
    <source>
        <strain evidence="2">CBS 560.94</strain>
    </source>
</reference>
<name>A0AAE0MTF0_9PEZI</name>
<dbReference type="GeneID" id="87861362"/>
<proteinExistence type="predicted"/>
<dbReference type="Proteomes" id="UP001278500">
    <property type="component" value="Unassembled WGS sequence"/>
</dbReference>
<feature type="compositionally biased region" description="Polar residues" evidence="1">
    <location>
        <begin position="80"/>
        <end position="94"/>
    </location>
</feature>
<dbReference type="EMBL" id="JAUEPP010000002">
    <property type="protein sequence ID" value="KAK3350438.1"/>
    <property type="molecule type" value="Genomic_DNA"/>
</dbReference>
<reference evidence="2" key="2">
    <citation type="submission" date="2023-06" db="EMBL/GenBank/DDBJ databases">
        <authorList>
            <consortium name="Lawrence Berkeley National Laboratory"/>
            <person name="Haridas S."/>
            <person name="Hensen N."/>
            <person name="Bonometti L."/>
            <person name="Westerberg I."/>
            <person name="Brannstrom I.O."/>
            <person name="Guillou S."/>
            <person name="Cros-Aarteil S."/>
            <person name="Calhoun S."/>
            <person name="Kuo A."/>
            <person name="Mondo S."/>
            <person name="Pangilinan J."/>
            <person name="Riley R."/>
            <person name="Labutti K."/>
            <person name="Andreopoulos B."/>
            <person name="Lipzen A."/>
            <person name="Chen C."/>
            <person name="Yanf M."/>
            <person name="Daum C."/>
            <person name="Ng V."/>
            <person name="Clum A."/>
            <person name="Steindorff A."/>
            <person name="Ohm R."/>
            <person name="Martin F."/>
            <person name="Silar P."/>
            <person name="Natvig D."/>
            <person name="Lalanne C."/>
            <person name="Gautier V."/>
            <person name="Ament-Velasquez S.L."/>
            <person name="Kruys A."/>
            <person name="Hutchinson M.I."/>
            <person name="Powell A.J."/>
            <person name="Barry K."/>
            <person name="Miller A.N."/>
            <person name="Grigoriev I.V."/>
            <person name="Debuchy R."/>
            <person name="Gladieux P."/>
            <person name="Thoren M.H."/>
            <person name="Johannesson H."/>
        </authorList>
    </citation>
    <scope>NUCLEOTIDE SEQUENCE</scope>
    <source>
        <strain evidence="2">CBS 560.94</strain>
    </source>
</reference>
<organism evidence="2 3">
    <name type="scientific">Neurospora tetraspora</name>
    <dbReference type="NCBI Taxonomy" id="94610"/>
    <lineage>
        <taxon>Eukaryota</taxon>
        <taxon>Fungi</taxon>
        <taxon>Dikarya</taxon>
        <taxon>Ascomycota</taxon>
        <taxon>Pezizomycotina</taxon>
        <taxon>Sordariomycetes</taxon>
        <taxon>Sordariomycetidae</taxon>
        <taxon>Sordariales</taxon>
        <taxon>Sordariaceae</taxon>
        <taxon>Neurospora</taxon>
    </lineage>
</organism>
<evidence type="ECO:0000313" key="3">
    <source>
        <dbReference type="Proteomes" id="UP001278500"/>
    </source>
</evidence>
<dbReference type="AlphaFoldDB" id="A0AAE0MTF0"/>
<comment type="caution">
    <text evidence="2">The sequence shown here is derived from an EMBL/GenBank/DDBJ whole genome shotgun (WGS) entry which is preliminary data.</text>
</comment>
<feature type="region of interest" description="Disordered" evidence="1">
    <location>
        <begin position="1"/>
        <end position="100"/>
    </location>
</feature>
<evidence type="ECO:0000313" key="2">
    <source>
        <dbReference type="EMBL" id="KAK3350438.1"/>
    </source>
</evidence>